<feature type="transmembrane region" description="Helical" evidence="6">
    <location>
        <begin position="294"/>
        <end position="314"/>
    </location>
</feature>
<protein>
    <submittedName>
        <fullName evidence="7">Oligosaccharide flippase family protein</fullName>
    </submittedName>
</protein>
<dbReference type="Pfam" id="PF13440">
    <property type="entry name" value="Polysacc_synt_3"/>
    <property type="match status" value="1"/>
</dbReference>
<keyword evidence="4 6" id="KW-1133">Transmembrane helix</keyword>
<comment type="caution">
    <text evidence="7">The sequence shown here is derived from an EMBL/GenBank/DDBJ whole genome shotgun (WGS) entry which is preliminary data.</text>
</comment>
<evidence type="ECO:0000256" key="4">
    <source>
        <dbReference type="ARBA" id="ARBA00022989"/>
    </source>
</evidence>
<comment type="subcellular location">
    <subcellularLocation>
        <location evidence="1">Cell membrane</location>
        <topology evidence="1">Multi-pass membrane protein</topology>
    </subcellularLocation>
</comment>
<organism evidence="7 8">
    <name type="scientific">Carnobacterium maltaromaticum</name>
    <name type="common">Carnobacterium piscicola</name>
    <dbReference type="NCBI Taxonomy" id="2751"/>
    <lineage>
        <taxon>Bacteria</taxon>
        <taxon>Bacillati</taxon>
        <taxon>Bacillota</taxon>
        <taxon>Bacilli</taxon>
        <taxon>Lactobacillales</taxon>
        <taxon>Carnobacteriaceae</taxon>
        <taxon>Carnobacterium</taxon>
    </lineage>
</organism>
<dbReference type="PANTHER" id="PTHR30250:SF11">
    <property type="entry name" value="O-ANTIGEN TRANSPORTER-RELATED"/>
    <property type="match status" value="1"/>
</dbReference>
<dbReference type="GO" id="GO:0005886">
    <property type="term" value="C:plasma membrane"/>
    <property type="evidence" value="ECO:0007669"/>
    <property type="project" value="UniProtKB-SubCell"/>
</dbReference>
<dbReference type="AlphaFoldDB" id="A0AAW9K2Z4"/>
<keyword evidence="3 6" id="KW-0812">Transmembrane</keyword>
<gene>
    <name evidence="7" type="ORF">RAK27_08160</name>
</gene>
<dbReference type="PANTHER" id="PTHR30250">
    <property type="entry name" value="PST FAMILY PREDICTED COLANIC ACID TRANSPORTER"/>
    <property type="match status" value="1"/>
</dbReference>
<evidence type="ECO:0000256" key="3">
    <source>
        <dbReference type="ARBA" id="ARBA00022692"/>
    </source>
</evidence>
<feature type="transmembrane region" description="Helical" evidence="6">
    <location>
        <begin position="142"/>
        <end position="166"/>
    </location>
</feature>
<evidence type="ECO:0000256" key="2">
    <source>
        <dbReference type="ARBA" id="ARBA00022475"/>
    </source>
</evidence>
<evidence type="ECO:0000256" key="5">
    <source>
        <dbReference type="ARBA" id="ARBA00023136"/>
    </source>
</evidence>
<proteinExistence type="predicted"/>
<keyword evidence="5 6" id="KW-0472">Membrane</keyword>
<feature type="transmembrane region" description="Helical" evidence="6">
    <location>
        <begin position="76"/>
        <end position="102"/>
    </location>
</feature>
<accession>A0AAW9K2Z4</accession>
<dbReference type="EMBL" id="JAVBVO010000003">
    <property type="protein sequence ID" value="MDZ5758624.1"/>
    <property type="molecule type" value="Genomic_DNA"/>
</dbReference>
<feature type="transmembrane region" description="Helical" evidence="6">
    <location>
        <begin position="45"/>
        <end position="64"/>
    </location>
</feature>
<feature type="transmembrane region" description="Helical" evidence="6">
    <location>
        <begin position="334"/>
        <end position="353"/>
    </location>
</feature>
<dbReference type="InterPro" id="IPR050833">
    <property type="entry name" value="Poly_Biosynth_Transport"/>
</dbReference>
<keyword evidence="2" id="KW-1003">Cell membrane</keyword>
<evidence type="ECO:0000256" key="6">
    <source>
        <dbReference type="SAM" id="Phobius"/>
    </source>
</evidence>
<dbReference type="RefSeq" id="WP_322808842.1">
    <property type="nucleotide sequence ID" value="NZ_CBCPHU010000001.1"/>
</dbReference>
<reference evidence="7" key="1">
    <citation type="submission" date="2023-08" db="EMBL/GenBank/DDBJ databases">
        <title>Genomic characterization of piscicolin 126 produced by Carnobacterium maltaromaticum CM22 strain isolated from salmon (Salmo salar).</title>
        <authorList>
            <person name="Gonzalez-Gragera E."/>
            <person name="Garcia-Lopez J.D."/>
            <person name="Teso-Perez C."/>
            <person name="Gimenez-Hernandez I."/>
            <person name="Peralta-Sanchez J.M."/>
            <person name="Valdivia E."/>
            <person name="Montalban-Lopez M."/>
            <person name="Martin-Platero A.M."/>
            <person name="Banos A."/>
            <person name="Martinez-Bueno M."/>
        </authorList>
    </citation>
    <scope>NUCLEOTIDE SEQUENCE</scope>
    <source>
        <strain evidence="7">CM22</strain>
    </source>
</reference>
<feature type="transmembrane region" description="Helical" evidence="6">
    <location>
        <begin position="108"/>
        <end position="130"/>
    </location>
</feature>
<sequence length="415" mass="47367">MHIIRKIRSSSFFQLTFGSILSQLIIILISPLTTRIYSPEILGQYTMLISLVSTIGPVLCLKYDSLIISEKENINVNSAIVISVISTIGLSMISLLVYIIYLSSSNKFFSIIQVSILFILLLLTGLTNIAMAMSNKEKKYSLIAQVTVIRSLVQNASLILFGYFSFGTTGMLTSQLLGTTSGFKKLVDKFDFARLYESSKDRVYLKKFFIKHINLVKYSFPAQFINSISYTILNFFIFGLFGSTIFGFYSISFRMLGMPLTIISQNASKIFFKEASDEWNNEKKFNKALLKSSITLFLLAIPMVLILFFFSPYLFEIVFGKGWGISGEYVKILVPMYGVRMVVSSLTPSFLICKKQNMEFFFQNSFLAVSILIYVYSKFQQLSIESFLIGISFFYTIIYLIMYVYIYMISFGKRD</sequence>
<feature type="transmembrane region" description="Helical" evidence="6">
    <location>
        <begin position="228"/>
        <end position="249"/>
    </location>
</feature>
<evidence type="ECO:0000313" key="8">
    <source>
        <dbReference type="Proteomes" id="UP001290462"/>
    </source>
</evidence>
<feature type="transmembrane region" description="Helical" evidence="6">
    <location>
        <begin position="360"/>
        <end position="377"/>
    </location>
</feature>
<feature type="transmembrane region" description="Helical" evidence="6">
    <location>
        <begin position="389"/>
        <end position="409"/>
    </location>
</feature>
<evidence type="ECO:0000256" key="1">
    <source>
        <dbReference type="ARBA" id="ARBA00004651"/>
    </source>
</evidence>
<feature type="transmembrane region" description="Helical" evidence="6">
    <location>
        <begin position="12"/>
        <end position="33"/>
    </location>
</feature>
<evidence type="ECO:0000313" key="7">
    <source>
        <dbReference type="EMBL" id="MDZ5758624.1"/>
    </source>
</evidence>
<dbReference type="Proteomes" id="UP001290462">
    <property type="component" value="Unassembled WGS sequence"/>
</dbReference>
<name>A0AAW9K2Z4_CARML</name>